<dbReference type="InterPro" id="IPR012132">
    <property type="entry name" value="GMC_OxRdtase"/>
</dbReference>
<dbReference type="InterPro" id="IPR036188">
    <property type="entry name" value="FAD/NAD-bd_sf"/>
</dbReference>
<name>A0A2G8RZV9_9APHY</name>
<comment type="caution">
    <text evidence="5">The sequence shown here is derived from an EMBL/GenBank/DDBJ whole genome shotgun (WGS) entry which is preliminary data.</text>
</comment>
<comment type="similarity">
    <text evidence="2">Belongs to the GMC oxidoreductase family.</text>
</comment>
<dbReference type="PANTHER" id="PTHR11552:SF115">
    <property type="entry name" value="DEHYDROGENASE XPTC-RELATED"/>
    <property type="match status" value="1"/>
</dbReference>
<dbReference type="SUPFAM" id="SSF51905">
    <property type="entry name" value="FAD/NAD(P)-binding domain"/>
    <property type="match status" value="1"/>
</dbReference>
<dbReference type="AlphaFoldDB" id="A0A2G8RZV9"/>
<dbReference type="EMBL" id="AYKW01000034">
    <property type="protein sequence ID" value="PIL27052.1"/>
    <property type="molecule type" value="Genomic_DNA"/>
</dbReference>
<dbReference type="STRING" id="1077348.A0A2G8RZV9"/>
<proteinExistence type="inferred from homology"/>
<dbReference type="InterPro" id="IPR018170">
    <property type="entry name" value="Aldo/ket_reductase_CS"/>
</dbReference>
<evidence type="ECO:0000256" key="2">
    <source>
        <dbReference type="ARBA" id="ARBA00010790"/>
    </source>
</evidence>
<evidence type="ECO:0000313" key="5">
    <source>
        <dbReference type="EMBL" id="PIL27052.1"/>
    </source>
</evidence>
<organism evidence="5 6">
    <name type="scientific">Ganoderma sinense ZZ0214-1</name>
    <dbReference type="NCBI Taxonomy" id="1077348"/>
    <lineage>
        <taxon>Eukaryota</taxon>
        <taxon>Fungi</taxon>
        <taxon>Dikarya</taxon>
        <taxon>Basidiomycota</taxon>
        <taxon>Agaricomycotina</taxon>
        <taxon>Agaricomycetes</taxon>
        <taxon>Polyporales</taxon>
        <taxon>Polyporaceae</taxon>
        <taxon>Ganoderma</taxon>
    </lineage>
</organism>
<dbReference type="GO" id="GO:0044550">
    <property type="term" value="P:secondary metabolite biosynthetic process"/>
    <property type="evidence" value="ECO:0007669"/>
    <property type="project" value="TreeGrafter"/>
</dbReference>
<gene>
    <name evidence="5" type="ORF">GSI_10191</name>
</gene>
<evidence type="ECO:0000313" key="6">
    <source>
        <dbReference type="Proteomes" id="UP000230002"/>
    </source>
</evidence>
<dbReference type="Pfam" id="PF00248">
    <property type="entry name" value="Aldo_ket_red"/>
    <property type="match status" value="1"/>
</dbReference>
<dbReference type="Pfam" id="PF05199">
    <property type="entry name" value="GMC_oxred_C"/>
    <property type="match status" value="1"/>
</dbReference>
<protein>
    <submittedName>
        <fullName evidence="5">Uncharacterized protein</fullName>
    </submittedName>
</protein>
<comment type="cofactor">
    <cofactor evidence="1">
        <name>FAD</name>
        <dbReference type="ChEBI" id="CHEBI:57692"/>
    </cofactor>
</comment>
<dbReference type="InterPro" id="IPR036812">
    <property type="entry name" value="NAD(P)_OxRdtase_dom_sf"/>
</dbReference>
<evidence type="ECO:0000259" key="3">
    <source>
        <dbReference type="Pfam" id="PF00248"/>
    </source>
</evidence>
<dbReference type="Proteomes" id="UP000230002">
    <property type="component" value="Unassembled WGS sequence"/>
</dbReference>
<sequence length="212" mass="22652">MSSSLVIDTRVRLRSGYELPLLGLGVYLNNDAKPACLAALKTGYRHIDSARMYGNEAQVGEAVRESGIPRSQIYITFDAPLIDPAFLQTRADLTTLTEAVKAAHRFAAAPAWRDIIIAPFAAAANTTADAGIEAYIAEQVATFRHPMGTARIATAEGPGVVDSSLLVEGAVGLRVVDASVFPHIFGAHLQAPVYAIAERASYLIKRAHNIPL</sequence>
<reference evidence="5 6" key="1">
    <citation type="journal article" date="2015" name="Sci. Rep.">
        <title>Chromosome-level genome map provides insights into diverse defense mechanisms in the medicinal fungus Ganoderma sinense.</title>
        <authorList>
            <person name="Zhu Y."/>
            <person name="Xu J."/>
            <person name="Sun C."/>
            <person name="Zhou S."/>
            <person name="Xu H."/>
            <person name="Nelson D.R."/>
            <person name="Qian J."/>
            <person name="Song J."/>
            <person name="Luo H."/>
            <person name="Xiang L."/>
            <person name="Li Y."/>
            <person name="Xu Z."/>
            <person name="Ji A."/>
            <person name="Wang L."/>
            <person name="Lu S."/>
            <person name="Hayward A."/>
            <person name="Sun W."/>
            <person name="Li X."/>
            <person name="Schwartz D.C."/>
            <person name="Wang Y."/>
            <person name="Chen S."/>
        </authorList>
    </citation>
    <scope>NUCLEOTIDE SEQUENCE [LARGE SCALE GENOMIC DNA]</scope>
    <source>
        <strain evidence="5 6">ZZ0214-1</strain>
    </source>
</reference>
<dbReference type="Gene3D" id="3.50.50.60">
    <property type="entry name" value="FAD/NAD(P)-binding domain"/>
    <property type="match status" value="1"/>
</dbReference>
<accession>A0A2G8RZV9</accession>
<dbReference type="InterPro" id="IPR023210">
    <property type="entry name" value="NADP_OxRdtase_dom"/>
</dbReference>
<evidence type="ECO:0000259" key="4">
    <source>
        <dbReference type="Pfam" id="PF05199"/>
    </source>
</evidence>
<dbReference type="InterPro" id="IPR007867">
    <property type="entry name" value="GMC_OxRtase_C"/>
</dbReference>
<dbReference type="SUPFAM" id="SSF54373">
    <property type="entry name" value="FAD-linked reductases, C-terminal domain"/>
    <property type="match status" value="1"/>
</dbReference>
<dbReference type="PANTHER" id="PTHR11552">
    <property type="entry name" value="GLUCOSE-METHANOL-CHOLINE GMC OXIDOREDUCTASE"/>
    <property type="match status" value="1"/>
</dbReference>
<evidence type="ECO:0000256" key="1">
    <source>
        <dbReference type="ARBA" id="ARBA00001974"/>
    </source>
</evidence>
<feature type="domain" description="Glucose-methanol-choline oxidoreductase C-terminal" evidence="4">
    <location>
        <begin position="77"/>
        <end position="197"/>
    </location>
</feature>
<dbReference type="GO" id="GO:0016614">
    <property type="term" value="F:oxidoreductase activity, acting on CH-OH group of donors"/>
    <property type="evidence" value="ECO:0007669"/>
    <property type="project" value="InterPro"/>
</dbReference>
<keyword evidence="6" id="KW-1185">Reference proteome</keyword>
<feature type="domain" description="NADP-dependent oxidoreductase" evidence="3">
    <location>
        <begin position="30"/>
        <end position="76"/>
    </location>
</feature>
<dbReference type="PROSITE" id="PS00798">
    <property type="entry name" value="ALDOKETO_REDUCTASE_1"/>
    <property type="match status" value="1"/>
</dbReference>
<dbReference type="SUPFAM" id="SSF51430">
    <property type="entry name" value="NAD(P)-linked oxidoreductase"/>
    <property type="match status" value="1"/>
</dbReference>
<dbReference type="Gene3D" id="3.20.20.100">
    <property type="entry name" value="NADP-dependent oxidoreductase domain"/>
    <property type="match status" value="1"/>
</dbReference>
<dbReference type="GO" id="GO:0050660">
    <property type="term" value="F:flavin adenine dinucleotide binding"/>
    <property type="evidence" value="ECO:0007669"/>
    <property type="project" value="InterPro"/>
</dbReference>
<dbReference type="OrthoDB" id="269227at2759"/>